<evidence type="ECO:0000313" key="2">
    <source>
        <dbReference type="EMBL" id="ETO04102.1"/>
    </source>
</evidence>
<dbReference type="EMBL" id="ASPP01030338">
    <property type="protein sequence ID" value="ETO04102.1"/>
    <property type="molecule type" value="Genomic_DNA"/>
</dbReference>
<dbReference type="Proteomes" id="UP000023152">
    <property type="component" value="Unassembled WGS sequence"/>
</dbReference>
<keyword evidence="3" id="KW-1185">Reference proteome</keyword>
<feature type="region of interest" description="Disordered" evidence="1">
    <location>
        <begin position="1"/>
        <end position="77"/>
    </location>
</feature>
<feature type="compositionally biased region" description="Basic and acidic residues" evidence="1">
    <location>
        <begin position="1"/>
        <end position="30"/>
    </location>
</feature>
<proteinExistence type="predicted"/>
<sequence>NELFKNEPFKNDPFKDDPFKNDRFRNESFKNEFMQKQSEEMAPFTPFNTVPATDKRETDHAPVDATANTTGHNDDKTQMLWKATFDPQPNLEMNTDWGNIDNMFAPKTDPLNQFAANQTKTPSPKQTAKSKNVAETALELKLEASPAEEKEKENEKEKGEMAEVANETDISRNEPFDLDEDAYDDKKGGAIANVVITSNISF</sequence>
<reference evidence="2 3" key="1">
    <citation type="journal article" date="2013" name="Curr. Biol.">
        <title>The Genome of the Foraminiferan Reticulomyxa filosa.</title>
        <authorList>
            <person name="Glockner G."/>
            <person name="Hulsmann N."/>
            <person name="Schleicher M."/>
            <person name="Noegel A.A."/>
            <person name="Eichinger L."/>
            <person name="Gallinger C."/>
            <person name="Pawlowski J."/>
            <person name="Sierra R."/>
            <person name="Euteneuer U."/>
            <person name="Pillet L."/>
            <person name="Moustafa A."/>
            <person name="Platzer M."/>
            <person name="Groth M."/>
            <person name="Szafranski K."/>
            <person name="Schliwa M."/>
        </authorList>
    </citation>
    <scope>NUCLEOTIDE SEQUENCE [LARGE SCALE GENOMIC DNA]</scope>
</reference>
<comment type="caution">
    <text evidence="2">The sequence shown here is derived from an EMBL/GenBank/DDBJ whole genome shotgun (WGS) entry which is preliminary data.</text>
</comment>
<gene>
    <name evidence="2" type="ORF">RFI_33300</name>
</gene>
<protein>
    <submittedName>
        <fullName evidence="2">Uncharacterized protein</fullName>
    </submittedName>
</protein>
<feature type="region of interest" description="Disordered" evidence="1">
    <location>
        <begin position="114"/>
        <end position="184"/>
    </location>
</feature>
<organism evidence="2 3">
    <name type="scientific">Reticulomyxa filosa</name>
    <dbReference type="NCBI Taxonomy" id="46433"/>
    <lineage>
        <taxon>Eukaryota</taxon>
        <taxon>Sar</taxon>
        <taxon>Rhizaria</taxon>
        <taxon>Retaria</taxon>
        <taxon>Foraminifera</taxon>
        <taxon>Monothalamids</taxon>
        <taxon>Reticulomyxidae</taxon>
        <taxon>Reticulomyxa</taxon>
    </lineage>
</organism>
<feature type="non-terminal residue" evidence="2">
    <location>
        <position position="1"/>
    </location>
</feature>
<evidence type="ECO:0000313" key="3">
    <source>
        <dbReference type="Proteomes" id="UP000023152"/>
    </source>
</evidence>
<name>X6LSK4_RETFI</name>
<feature type="compositionally biased region" description="Basic and acidic residues" evidence="1">
    <location>
        <begin position="53"/>
        <end position="62"/>
    </location>
</feature>
<feature type="compositionally biased region" description="Basic and acidic residues" evidence="1">
    <location>
        <begin position="138"/>
        <end position="161"/>
    </location>
</feature>
<evidence type="ECO:0000256" key="1">
    <source>
        <dbReference type="SAM" id="MobiDB-lite"/>
    </source>
</evidence>
<feature type="compositionally biased region" description="Polar residues" evidence="1">
    <location>
        <begin position="114"/>
        <end position="130"/>
    </location>
</feature>
<feature type="non-terminal residue" evidence="2">
    <location>
        <position position="202"/>
    </location>
</feature>
<accession>X6LSK4</accession>
<dbReference type="AlphaFoldDB" id="X6LSK4"/>